<organism evidence="2 3">
    <name type="scientific">Ectothiorhodospira haloalkaliphila</name>
    <dbReference type="NCBI Taxonomy" id="421628"/>
    <lineage>
        <taxon>Bacteria</taxon>
        <taxon>Pseudomonadati</taxon>
        <taxon>Pseudomonadota</taxon>
        <taxon>Gammaproteobacteria</taxon>
        <taxon>Chromatiales</taxon>
        <taxon>Ectothiorhodospiraceae</taxon>
        <taxon>Ectothiorhodospira</taxon>
    </lineage>
</organism>
<reference evidence="3" key="2">
    <citation type="submission" date="2014-02" db="EMBL/GenBank/DDBJ databases">
        <title>Draft Genome Sequence of extremely halophilic bacteria Halorhodospira halochloris.</title>
        <authorList>
            <person name="Singh K.S."/>
        </authorList>
    </citation>
    <scope>NUCLEOTIDE SEQUENCE [LARGE SCALE GENOMIC DNA]</scope>
    <source>
        <strain evidence="3">A</strain>
    </source>
</reference>
<gene>
    <name evidence="2" type="ORF">M911_15050</name>
</gene>
<keyword evidence="3" id="KW-1185">Reference proteome</keyword>
<sequence>MAAITPSGIPGIMMRDGCGLKGKGTSEPMMTNGSLTGSRRMASARKTMGGMPTPPPSSRARGRSPWGISNGVPMGPIMLIFSPTWRRASSRVPSPTDL</sequence>
<evidence type="ECO:0000256" key="1">
    <source>
        <dbReference type="SAM" id="MobiDB-lite"/>
    </source>
</evidence>
<dbReference type="HOGENOM" id="CLU_2329837_0_0_6"/>
<accession>W8KUV7</accession>
<proteinExistence type="predicted"/>
<evidence type="ECO:0000313" key="3">
    <source>
        <dbReference type="Proteomes" id="UP000019442"/>
    </source>
</evidence>
<protein>
    <submittedName>
        <fullName evidence="2">Uncharacterized protein</fullName>
    </submittedName>
</protein>
<dbReference type="Proteomes" id="UP000019442">
    <property type="component" value="Chromosome"/>
</dbReference>
<dbReference type="KEGG" id="hhc:M911_15050"/>
<feature type="compositionally biased region" description="Polar residues" evidence="1">
    <location>
        <begin position="28"/>
        <end position="37"/>
    </location>
</feature>
<name>W8KUV7_9GAMM</name>
<feature type="region of interest" description="Disordered" evidence="1">
    <location>
        <begin position="1"/>
        <end position="69"/>
    </location>
</feature>
<dbReference type="EMBL" id="CP007268">
    <property type="protein sequence ID" value="AHK80792.1"/>
    <property type="molecule type" value="Genomic_DNA"/>
</dbReference>
<dbReference type="AlphaFoldDB" id="W8KUV7"/>
<reference evidence="2 3" key="1">
    <citation type="journal article" date="2014" name="J Genomics">
        <title>Draft Genome Sequence of the Extremely Halophilic Phototrophic Purple Sulfur Bacterium Halorhodospira halochloris.</title>
        <authorList>
            <person name="Singh K.S."/>
            <person name="Kirksey J."/>
            <person name="Hoff W.D."/>
            <person name="Deole R."/>
        </authorList>
    </citation>
    <scope>NUCLEOTIDE SEQUENCE [LARGE SCALE GENOMIC DNA]</scope>
    <source>
        <strain evidence="2 3">A</strain>
    </source>
</reference>
<evidence type="ECO:0000313" key="2">
    <source>
        <dbReference type="EMBL" id="AHK80792.1"/>
    </source>
</evidence>